<dbReference type="CDD" id="cd10719">
    <property type="entry name" value="DnaJ_zf"/>
    <property type="match status" value="1"/>
</dbReference>
<dbReference type="GO" id="GO:0031072">
    <property type="term" value="F:heat shock protein binding"/>
    <property type="evidence" value="ECO:0007669"/>
    <property type="project" value="InterPro"/>
</dbReference>
<evidence type="ECO:0000259" key="16">
    <source>
        <dbReference type="PROSITE" id="PS51188"/>
    </source>
</evidence>
<dbReference type="PANTHER" id="PTHR43096:SF48">
    <property type="entry name" value="CHAPERONE PROTEIN DNAJ"/>
    <property type="match status" value="1"/>
</dbReference>
<dbReference type="GO" id="GO:0006260">
    <property type="term" value="P:DNA replication"/>
    <property type="evidence" value="ECO:0007669"/>
    <property type="project" value="UniProtKB-KW"/>
</dbReference>
<dbReference type="EMBL" id="KX781262">
    <property type="protein sequence ID" value="AOO79039.1"/>
    <property type="molecule type" value="Genomic_DNA"/>
</dbReference>
<evidence type="ECO:0000256" key="1">
    <source>
        <dbReference type="ARBA" id="ARBA00004496"/>
    </source>
</evidence>
<feature type="binding site" evidence="13">
    <location>
        <position position="159"/>
    </location>
    <ligand>
        <name>Zn(2+)</name>
        <dbReference type="ChEBI" id="CHEBI:29105"/>
        <label>2</label>
    </ligand>
</feature>
<evidence type="ECO:0000313" key="18">
    <source>
        <dbReference type="EMBL" id="ARQ07201.1"/>
    </source>
</evidence>
<reference evidence="17 19" key="1">
    <citation type="journal article" date="2017" name="Int. J. Syst. Evol. Microbiol.">
        <title>Macrococcus canis sp. nov., a skin bacterium associated with infections in dogs.</title>
        <authorList>
            <person name="Gobeli Brawand S."/>
            <person name="Cotting K."/>
            <person name="Gomez-Sanz E."/>
            <person name="Collaud A."/>
            <person name="Thomann A."/>
            <person name="Brodard I."/>
            <person name="Rodriguez-Campos S."/>
            <person name="Strauss C."/>
            <person name="Perreten V."/>
        </authorList>
    </citation>
    <scope>NUCLEOTIDE SEQUENCE</scope>
    <source>
        <strain evidence="17">KM 45013</strain>
        <strain evidence="18 19">KM45013</strain>
    </source>
</reference>
<dbReference type="InterPro" id="IPR001305">
    <property type="entry name" value="HSP_DnaJ_Cys-rich_dom"/>
</dbReference>
<dbReference type="PROSITE" id="PS00636">
    <property type="entry name" value="DNAJ_1"/>
    <property type="match status" value="1"/>
</dbReference>
<feature type="zinc finger region" description="CR-type" evidence="14">
    <location>
        <begin position="129"/>
        <end position="211"/>
    </location>
</feature>
<dbReference type="PANTHER" id="PTHR43096">
    <property type="entry name" value="DNAJ HOMOLOG 1, MITOCHONDRIAL-RELATED"/>
    <property type="match status" value="1"/>
</dbReference>
<keyword evidence="8 13" id="KW-0862">Zinc</keyword>
<evidence type="ECO:0000313" key="17">
    <source>
        <dbReference type="EMBL" id="AOO79039.1"/>
    </source>
</evidence>
<feature type="binding site" evidence="13">
    <location>
        <position position="199"/>
    </location>
    <ligand>
        <name>Zn(2+)</name>
        <dbReference type="ChEBI" id="CHEBI:29105"/>
        <label>1</label>
    </ligand>
</feature>
<evidence type="ECO:0000256" key="12">
    <source>
        <dbReference type="ARBA" id="ARBA00067609"/>
    </source>
</evidence>
<evidence type="ECO:0000256" key="6">
    <source>
        <dbReference type="ARBA" id="ARBA00022737"/>
    </source>
</evidence>
<feature type="binding site" evidence="13">
    <location>
        <position position="188"/>
    </location>
    <ligand>
        <name>Zn(2+)</name>
        <dbReference type="ChEBI" id="CHEBI:29105"/>
        <label>2</label>
    </ligand>
</feature>
<comment type="function">
    <text evidence="13">Participates actively in the response to hyperosmotic and heat shock by preventing the aggregation of stress-denatured proteins and by disaggregating proteins, also in an autonomous, DnaK-independent fashion. Unfolded proteins bind initially to DnaJ; upon interaction with the DnaJ-bound protein, DnaK hydrolyzes its bound ATP, resulting in the formation of a stable complex. GrpE releases ADP from DnaK; ATP binding to DnaK triggers the release of the substrate protein, thus completing the reaction cycle. Several rounds of ATP-dependent interactions between DnaJ, DnaK and GrpE are required for fully efficient folding. Also involved, together with DnaK and GrpE, in the DNA replication of plasmids through activation of initiation proteins.</text>
</comment>
<dbReference type="PRINTS" id="PR00625">
    <property type="entry name" value="JDOMAIN"/>
</dbReference>
<sequence length="372" mass="40763">MAKRDYYEVLGLSKGASKDEIKRAYKKLSKKYHPDINKEADAEDKFKEIAEAYEVLSDDQKKAQYDQFGHAGMGQGTGFGGQDFGGFGGFEDIFSSFFGGGARRDPNAPRQGNDLQYQMNVSFEEAVFGAEKEISVKKEVECDTCDGSGAKPGTNIKTCPTCGGRGNVHVEQNTPFGRVRTERTCPDCGGTGKQFEERCSDCGGTGRKIKTVKINVKVPAGVDTGQQIRLSGQGEPGINGGPAGDLYVVFNVQDHAYFDRSGDDIFYTLELSIAQAALGDEVEVPTLEGKAKITIPAGTQTGKRFRLKEKGIQNVHGYGRGDEYVTVKVMTPVKMTNRQAELLREFAEIDGHDITEQPSNFFDKTKRFFKGE</sequence>
<dbReference type="GO" id="GO:0009408">
    <property type="term" value="P:response to heat"/>
    <property type="evidence" value="ECO:0007669"/>
    <property type="project" value="InterPro"/>
</dbReference>
<dbReference type="OrthoDB" id="9779889at2"/>
<dbReference type="RefSeq" id="WP_086042778.1">
    <property type="nucleotide sequence ID" value="NZ_CBCRZA010000002.1"/>
</dbReference>
<comment type="similarity">
    <text evidence="11 13">Belongs to the DnaJ family.</text>
</comment>
<keyword evidence="19" id="KW-1185">Reference proteome</keyword>
<dbReference type="Pfam" id="PF00226">
    <property type="entry name" value="DnaJ"/>
    <property type="match status" value="1"/>
</dbReference>
<accession>A0A1C9HIJ2</accession>
<dbReference type="PROSITE" id="PS50076">
    <property type="entry name" value="DNAJ_2"/>
    <property type="match status" value="1"/>
</dbReference>
<name>A0A1C9HIJ2_9STAP</name>
<dbReference type="Gene3D" id="2.60.260.20">
    <property type="entry name" value="Urease metallochaperone UreE, N-terminal domain"/>
    <property type="match status" value="2"/>
</dbReference>
<feature type="repeat" description="CXXCXGXG motif" evidence="13">
    <location>
        <begin position="199"/>
        <end position="206"/>
    </location>
</feature>
<dbReference type="NCBIfam" id="NF008035">
    <property type="entry name" value="PRK10767.1"/>
    <property type="match status" value="1"/>
</dbReference>
<dbReference type="Gene3D" id="1.10.287.110">
    <property type="entry name" value="DnaJ domain"/>
    <property type="match status" value="1"/>
</dbReference>
<dbReference type="FunFam" id="1.10.287.110:FF:000031">
    <property type="entry name" value="Molecular chaperone DnaJ"/>
    <property type="match status" value="1"/>
</dbReference>
<keyword evidence="10 13" id="KW-0143">Chaperone</keyword>
<organism evidence="17">
    <name type="scientific">Macrococcoides canis</name>
    <dbReference type="NCBI Taxonomy" id="1855823"/>
    <lineage>
        <taxon>Bacteria</taxon>
        <taxon>Bacillati</taxon>
        <taxon>Bacillota</taxon>
        <taxon>Bacilli</taxon>
        <taxon>Bacillales</taxon>
        <taxon>Staphylococcaceae</taxon>
        <taxon>Macrococcoides</taxon>
    </lineage>
</organism>
<dbReference type="InterPro" id="IPR001623">
    <property type="entry name" value="DnaJ_domain"/>
</dbReference>
<reference evidence="18" key="2">
    <citation type="submission" date="2017-04" db="EMBL/GenBank/DDBJ databases">
        <authorList>
            <person name="Afonso C.L."/>
            <person name="Miller P.J."/>
            <person name="Scott M.A."/>
            <person name="Spackman E."/>
            <person name="Goraichik I."/>
            <person name="Dimitrov K.M."/>
            <person name="Suarez D.L."/>
            <person name="Swayne D.E."/>
        </authorList>
    </citation>
    <scope>NUCLEOTIDE SEQUENCE</scope>
    <source>
        <strain evidence="18">KM45013</strain>
    </source>
</reference>
<dbReference type="SUPFAM" id="SSF49493">
    <property type="entry name" value="HSP40/DnaJ peptide-binding domain"/>
    <property type="match status" value="2"/>
</dbReference>
<evidence type="ECO:0000256" key="10">
    <source>
        <dbReference type="ARBA" id="ARBA00023186"/>
    </source>
</evidence>
<dbReference type="SMART" id="SM00271">
    <property type="entry name" value="DnaJ"/>
    <property type="match status" value="1"/>
</dbReference>
<dbReference type="SUPFAM" id="SSF57938">
    <property type="entry name" value="DnaJ/Hsp40 cysteine-rich domain"/>
    <property type="match status" value="1"/>
</dbReference>
<dbReference type="GO" id="GO:0042026">
    <property type="term" value="P:protein refolding"/>
    <property type="evidence" value="ECO:0007669"/>
    <property type="project" value="TreeGrafter"/>
</dbReference>
<dbReference type="GO" id="GO:0051082">
    <property type="term" value="F:unfolded protein binding"/>
    <property type="evidence" value="ECO:0007669"/>
    <property type="project" value="UniProtKB-UniRule"/>
</dbReference>
<evidence type="ECO:0000259" key="15">
    <source>
        <dbReference type="PROSITE" id="PS50076"/>
    </source>
</evidence>
<evidence type="ECO:0000313" key="19">
    <source>
        <dbReference type="Proteomes" id="UP000194154"/>
    </source>
</evidence>
<dbReference type="Pfam" id="PF00684">
    <property type="entry name" value="DnaJ_CXXCXGXG"/>
    <property type="match status" value="1"/>
</dbReference>
<dbReference type="InterPro" id="IPR008971">
    <property type="entry name" value="HSP40/DnaJ_pept-bd"/>
</dbReference>
<evidence type="ECO:0000256" key="5">
    <source>
        <dbReference type="ARBA" id="ARBA00022723"/>
    </source>
</evidence>
<evidence type="ECO:0000256" key="14">
    <source>
        <dbReference type="PROSITE-ProRule" id="PRU00546"/>
    </source>
</evidence>
<dbReference type="FunFam" id="2.60.260.20:FF:000004">
    <property type="entry name" value="Molecular chaperone DnaJ"/>
    <property type="match status" value="1"/>
</dbReference>
<dbReference type="STRING" id="1855823.MCCS_15600"/>
<proteinExistence type="inferred from homology"/>
<dbReference type="GO" id="GO:0005524">
    <property type="term" value="F:ATP binding"/>
    <property type="evidence" value="ECO:0007669"/>
    <property type="project" value="InterPro"/>
</dbReference>
<evidence type="ECO:0000256" key="13">
    <source>
        <dbReference type="HAMAP-Rule" id="MF_01152"/>
    </source>
</evidence>
<evidence type="ECO:0000256" key="9">
    <source>
        <dbReference type="ARBA" id="ARBA00023016"/>
    </source>
</evidence>
<dbReference type="NCBIfam" id="NF010873">
    <property type="entry name" value="PRK14280.1"/>
    <property type="match status" value="1"/>
</dbReference>
<feature type="repeat" description="CXXCXGXG motif" evidence="13">
    <location>
        <begin position="185"/>
        <end position="192"/>
    </location>
</feature>
<dbReference type="NCBIfam" id="TIGR02349">
    <property type="entry name" value="DnaJ_bact"/>
    <property type="match status" value="1"/>
</dbReference>
<dbReference type="GO" id="GO:0008270">
    <property type="term" value="F:zinc ion binding"/>
    <property type="evidence" value="ECO:0007669"/>
    <property type="project" value="UniProtKB-UniRule"/>
</dbReference>
<dbReference type="Gene3D" id="2.10.230.10">
    <property type="entry name" value="Heat shock protein DnaJ, cysteine-rich domain"/>
    <property type="match status" value="1"/>
</dbReference>
<evidence type="ECO:0000256" key="7">
    <source>
        <dbReference type="ARBA" id="ARBA00022771"/>
    </source>
</evidence>
<gene>
    <name evidence="13 17" type="primary">dnaJ</name>
    <name evidence="18" type="synonym">dnaJ_2</name>
    <name evidence="18" type="ORF">MCCS_15600</name>
</gene>
<keyword evidence="3 13" id="KW-0963">Cytoplasm</keyword>
<comment type="subcellular location">
    <subcellularLocation>
        <location evidence="1 13">Cytoplasm</location>
    </subcellularLocation>
</comment>
<dbReference type="GeneID" id="35295670"/>
<dbReference type="EMBL" id="CP021059">
    <property type="protein sequence ID" value="ARQ07201.1"/>
    <property type="molecule type" value="Genomic_DNA"/>
</dbReference>
<dbReference type="InterPro" id="IPR012724">
    <property type="entry name" value="DnaJ"/>
</dbReference>
<evidence type="ECO:0000256" key="3">
    <source>
        <dbReference type="ARBA" id="ARBA00022490"/>
    </source>
</evidence>
<feature type="domain" description="J" evidence="15">
    <location>
        <begin position="5"/>
        <end position="69"/>
    </location>
</feature>
<comment type="subunit">
    <text evidence="2 13">Homodimer.</text>
</comment>
<dbReference type="FunFam" id="2.10.230.10:FF:000002">
    <property type="entry name" value="Molecular chaperone DnaJ"/>
    <property type="match status" value="1"/>
</dbReference>
<dbReference type="InterPro" id="IPR018253">
    <property type="entry name" value="DnaJ_domain_CS"/>
</dbReference>
<dbReference type="Proteomes" id="UP000194154">
    <property type="component" value="Chromosome"/>
</dbReference>
<dbReference type="KEGG" id="mcak:MCCS_15600"/>
<evidence type="ECO:0000256" key="11">
    <source>
        <dbReference type="ARBA" id="ARBA00061004"/>
    </source>
</evidence>
<dbReference type="PROSITE" id="PS51188">
    <property type="entry name" value="ZF_CR"/>
    <property type="match status" value="1"/>
</dbReference>
<dbReference type="GO" id="GO:0005737">
    <property type="term" value="C:cytoplasm"/>
    <property type="evidence" value="ECO:0007669"/>
    <property type="project" value="UniProtKB-SubCell"/>
</dbReference>
<dbReference type="CDD" id="cd10747">
    <property type="entry name" value="DnaJ_C"/>
    <property type="match status" value="1"/>
</dbReference>
<feature type="repeat" description="CXXCXGXG motif" evidence="13">
    <location>
        <begin position="142"/>
        <end position="149"/>
    </location>
</feature>
<dbReference type="SUPFAM" id="SSF46565">
    <property type="entry name" value="Chaperone J-domain"/>
    <property type="match status" value="1"/>
</dbReference>
<feature type="binding site" evidence="13">
    <location>
        <position position="185"/>
    </location>
    <ligand>
        <name>Zn(2+)</name>
        <dbReference type="ChEBI" id="CHEBI:29105"/>
        <label>2</label>
    </ligand>
</feature>
<dbReference type="CDD" id="cd06257">
    <property type="entry name" value="DnaJ"/>
    <property type="match status" value="1"/>
</dbReference>
<feature type="domain" description="CR-type" evidence="16">
    <location>
        <begin position="129"/>
        <end position="211"/>
    </location>
</feature>
<dbReference type="InterPro" id="IPR036869">
    <property type="entry name" value="J_dom_sf"/>
</dbReference>
<evidence type="ECO:0000256" key="4">
    <source>
        <dbReference type="ARBA" id="ARBA00022705"/>
    </source>
</evidence>
<keyword evidence="7 13" id="KW-0863">Zinc-finger</keyword>
<evidence type="ECO:0000256" key="2">
    <source>
        <dbReference type="ARBA" id="ARBA00011738"/>
    </source>
</evidence>
<keyword evidence="4 13" id="KW-0235">DNA replication</keyword>
<dbReference type="HAMAP" id="MF_01152">
    <property type="entry name" value="DnaJ"/>
    <property type="match status" value="1"/>
</dbReference>
<keyword evidence="6 13" id="KW-0677">Repeat</keyword>
<keyword evidence="9 13" id="KW-0346">Stress response</keyword>
<comment type="cofactor">
    <cofactor evidence="13">
        <name>Zn(2+)</name>
        <dbReference type="ChEBI" id="CHEBI:29105"/>
    </cofactor>
    <text evidence="13">Binds 2 Zn(2+) ions per monomer.</text>
</comment>
<dbReference type="Pfam" id="PF01556">
    <property type="entry name" value="DnaJ_C"/>
    <property type="match status" value="1"/>
</dbReference>
<feature type="binding site" evidence="13">
    <location>
        <position position="162"/>
    </location>
    <ligand>
        <name>Zn(2+)</name>
        <dbReference type="ChEBI" id="CHEBI:29105"/>
        <label>2</label>
    </ligand>
</feature>
<protein>
    <recommendedName>
        <fullName evidence="12 13">Chaperone protein DnaJ</fullName>
    </recommendedName>
</protein>
<feature type="binding site" evidence="13">
    <location>
        <position position="145"/>
    </location>
    <ligand>
        <name>Zn(2+)</name>
        <dbReference type="ChEBI" id="CHEBI:29105"/>
        <label>1</label>
    </ligand>
</feature>
<evidence type="ECO:0000256" key="8">
    <source>
        <dbReference type="ARBA" id="ARBA00022833"/>
    </source>
</evidence>
<keyword evidence="5 13" id="KW-0479">Metal-binding</keyword>
<comment type="domain">
    <text evidence="13">The J domain is necessary and sufficient to stimulate DnaK ATPase activity. Zinc center 1 plays an important role in the autonomous, DnaK-independent chaperone activity of DnaJ. Zinc center 2 is essential for interaction with DnaK and for DnaJ activity.</text>
</comment>
<dbReference type="InterPro" id="IPR002939">
    <property type="entry name" value="DnaJ_C"/>
</dbReference>
<feature type="repeat" description="CXXCXGXG motif" evidence="13">
    <location>
        <begin position="159"/>
        <end position="166"/>
    </location>
</feature>
<dbReference type="AlphaFoldDB" id="A0A1C9HIJ2"/>
<feature type="binding site" evidence="13">
    <location>
        <position position="142"/>
    </location>
    <ligand>
        <name>Zn(2+)</name>
        <dbReference type="ChEBI" id="CHEBI:29105"/>
        <label>1</label>
    </ligand>
</feature>
<feature type="binding site" evidence="13">
    <location>
        <position position="202"/>
    </location>
    <ligand>
        <name>Zn(2+)</name>
        <dbReference type="ChEBI" id="CHEBI:29105"/>
        <label>1</label>
    </ligand>
</feature>
<dbReference type="InterPro" id="IPR036410">
    <property type="entry name" value="HSP_DnaJ_Cys-rich_dom_sf"/>
</dbReference>